<gene>
    <name evidence="8" type="ORF">EHS19_09365</name>
</gene>
<sequence length="436" mass="46809">MDDLNWLGLDWDDEPIYQSQRLDLYHEALDALRGRVIDLPNPGNTSNTSNTSACGTVIGTATGTSTRASGNAHPTLSGLVECAHGFPNPAVASTSATIASIPAAESAPATPLIYPCFCSRSDIRAASAPQEGDGFVVYPGTCRRLITADPATARTRLANGDRHSWRIAMPTADDPRADVRFHDRVFGPQRFCLPRDVGDSVICRSDGIFSYQLAVVVDDVLNGVDDVVRGRDLLRSTALQIWIRRELAAAGFFATDADCATDAADCAMVSTGAIGQRGATQHGAEPRGAHQDAPRSPLNPAYAHLPLIDNANGRRLAKRERALDLGTLRASGVRPEQIVGYCAWLLGLQRDALGRRTDAPRPMSAAEALRAFDRLSWLAIRDERSGAKMGDTEAQDCANPATQQRPQPADRLLPADIVAALPRYDVPDDAARRGLV</sequence>
<feature type="region of interest" description="Disordered" evidence="6">
    <location>
        <begin position="386"/>
        <end position="411"/>
    </location>
</feature>
<dbReference type="GO" id="GO:0005829">
    <property type="term" value="C:cytosol"/>
    <property type="evidence" value="ECO:0007669"/>
    <property type="project" value="TreeGrafter"/>
</dbReference>
<proteinExistence type="inferred from homology"/>
<feature type="compositionally biased region" description="Basic and acidic residues" evidence="6">
    <location>
        <begin position="284"/>
        <end position="293"/>
    </location>
</feature>
<dbReference type="EMBL" id="RQSP01000048">
    <property type="protein sequence ID" value="KAB5605380.1"/>
    <property type="molecule type" value="Genomic_DNA"/>
</dbReference>
<evidence type="ECO:0000313" key="9">
    <source>
        <dbReference type="Proteomes" id="UP000326336"/>
    </source>
</evidence>
<evidence type="ECO:0000256" key="4">
    <source>
        <dbReference type="ARBA" id="ARBA00023146"/>
    </source>
</evidence>
<dbReference type="GO" id="GO:0006424">
    <property type="term" value="P:glutamyl-tRNA aminoacylation"/>
    <property type="evidence" value="ECO:0007669"/>
    <property type="project" value="TreeGrafter"/>
</dbReference>
<dbReference type="Proteomes" id="UP000326336">
    <property type="component" value="Unassembled WGS sequence"/>
</dbReference>
<keyword evidence="9" id="KW-1185">Reference proteome</keyword>
<evidence type="ECO:0000256" key="2">
    <source>
        <dbReference type="ARBA" id="ARBA00022741"/>
    </source>
</evidence>
<keyword evidence="1 5" id="KW-0436">Ligase</keyword>
<accession>A0A5N5REP7</accession>
<keyword evidence="4 5" id="KW-0030">Aminoacyl-tRNA synthetase</keyword>
<feature type="region of interest" description="Disordered" evidence="6">
    <location>
        <begin position="277"/>
        <end position="296"/>
    </location>
</feature>
<dbReference type="PANTHER" id="PTHR43311:SF1">
    <property type="entry name" value="GLUTAMYL-Q TRNA(ASP) SYNTHETASE"/>
    <property type="match status" value="1"/>
</dbReference>
<evidence type="ECO:0000256" key="5">
    <source>
        <dbReference type="RuleBase" id="RU363037"/>
    </source>
</evidence>
<feature type="domain" description="Glutamyl/glutaminyl-tRNA synthetase class Ib catalytic" evidence="7">
    <location>
        <begin position="114"/>
        <end position="249"/>
    </location>
</feature>
<reference evidence="8 9" key="1">
    <citation type="journal article" date="2019" name="Int. J. Syst. Evol. Microbiol.">
        <title>Bifidobacterium jacchi sp. nov., isolated from the faeces of a baby common marmoset (Callithrix jacchus).</title>
        <authorList>
            <person name="Modesto M."/>
            <person name="Watanabe K."/>
            <person name="Arita M."/>
            <person name="Satti M."/>
            <person name="Oki K."/>
            <person name="Sciavilla P."/>
            <person name="Patavino C."/>
            <person name="Camma C."/>
            <person name="Michelini S."/>
            <person name="Sgorbati B."/>
            <person name="Mattarelli P."/>
        </authorList>
    </citation>
    <scope>NUCLEOTIDE SEQUENCE [LARGE SCALE GENOMIC DNA]</scope>
    <source>
        <strain evidence="8 9">MRM 9.3</strain>
    </source>
</reference>
<evidence type="ECO:0000256" key="1">
    <source>
        <dbReference type="ARBA" id="ARBA00022598"/>
    </source>
</evidence>
<keyword evidence="2 5" id="KW-0547">Nucleotide-binding</keyword>
<dbReference type="InterPro" id="IPR020058">
    <property type="entry name" value="Glu/Gln-tRNA-synth_Ib_cat-dom"/>
</dbReference>
<dbReference type="GO" id="GO:0005524">
    <property type="term" value="F:ATP binding"/>
    <property type="evidence" value="ECO:0007669"/>
    <property type="project" value="UniProtKB-KW"/>
</dbReference>
<dbReference type="AlphaFoldDB" id="A0A5N5REP7"/>
<organism evidence="8 9">
    <name type="scientific">Bifidobacterium jacchi</name>
    <dbReference type="NCBI Taxonomy" id="2490545"/>
    <lineage>
        <taxon>Bacteria</taxon>
        <taxon>Bacillati</taxon>
        <taxon>Actinomycetota</taxon>
        <taxon>Actinomycetes</taxon>
        <taxon>Bifidobacteriales</taxon>
        <taxon>Bifidobacteriaceae</taxon>
        <taxon>Bifidobacterium</taxon>
    </lineage>
</organism>
<dbReference type="InterPro" id="IPR014729">
    <property type="entry name" value="Rossmann-like_a/b/a_fold"/>
</dbReference>
<comment type="caution">
    <text evidence="8">The sequence shown here is derived from an EMBL/GenBank/DDBJ whole genome shotgun (WGS) entry which is preliminary data.</text>
</comment>
<dbReference type="SUPFAM" id="SSF52374">
    <property type="entry name" value="Nucleotidylyl transferase"/>
    <property type="match status" value="3"/>
</dbReference>
<dbReference type="GO" id="GO:0004818">
    <property type="term" value="F:glutamate-tRNA ligase activity"/>
    <property type="evidence" value="ECO:0007669"/>
    <property type="project" value="TreeGrafter"/>
</dbReference>
<dbReference type="Pfam" id="PF00749">
    <property type="entry name" value="tRNA-synt_1c"/>
    <property type="match status" value="1"/>
</dbReference>
<keyword evidence="3 5" id="KW-0067">ATP-binding</keyword>
<evidence type="ECO:0000256" key="3">
    <source>
        <dbReference type="ARBA" id="ARBA00022840"/>
    </source>
</evidence>
<dbReference type="PANTHER" id="PTHR43311">
    <property type="entry name" value="GLUTAMATE--TRNA LIGASE"/>
    <property type="match status" value="1"/>
</dbReference>
<name>A0A5N5REP7_9BIFI</name>
<evidence type="ECO:0000313" key="8">
    <source>
        <dbReference type="EMBL" id="KAB5605380.1"/>
    </source>
</evidence>
<dbReference type="Gene3D" id="3.40.50.620">
    <property type="entry name" value="HUPs"/>
    <property type="match status" value="3"/>
</dbReference>
<dbReference type="InterPro" id="IPR049940">
    <property type="entry name" value="GluQ/Sye"/>
</dbReference>
<protein>
    <submittedName>
        <fullName evidence="8">tRNA glutamyl-Q(34) synthetase GluQRS</fullName>
    </submittedName>
</protein>
<evidence type="ECO:0000259" key="7">
    <source>
        <dbReference type="Pfam" id="PF00749"/>
    </source>
</evidence>
<dbReference type="OrthoDB" id="9807503at2"/>
<keyword evidence="5" id="KW-0648">Protein biosynthesis</keyword>
<evidence type="ECO:0000256" key="6">
    <source>
        <dbReference type="SAM" id="MobiDB-lite"/>
    </source>
</evidence>
<comment type="similarity">
    <text evidence="5">Belongs to the class-I aminoacyl-tRNA synthetase family.</text>
</comment>